<protein>
    <submittedName>
        <fullName evidence="3">Uncharacterized protein LOC113786379 isoform X1</fullName>
    </submittedName>
</protein>
<name>A0A3Q7XZG5_CICAR</name>
<sequence>MKILIQSSRESATVRSLGIATQVVHIQQVYSEEGKITVNSIFYNFYRTLFLRFIFNGTFNFVLGTRVKVVCSTRDFGFMSRIHNKHIQNFVNSLVSLIALVSLTEFLPHCSIILGILVFISVYFIFILL</sequence>
<dbReference type="Proteomes" id="UP000087171">
    <property type="component" value="Chromosome Ca4"/>
</dbReference>
<feature type="transmembrane region" description="Helical" evidence="1">
    <location>
        <begin position="112"/>
        <end position="128"/>
    </location>
</feature>
<keyword evidence="1" id="KW-0472">Membrane</keyword>
<dbReference type="AlphaFoldDB" id="A0A3Q7XZG5"/>
<evidence type="ECO:0000313" key="3">
    <source>
        <dbReference type="RefSeq" id="XP_027189961.1"/>
    </source>
</evidence>
<gene>
    <name evidence="3" type="primary">LOC113786379</name>
</gene>
<evidence type="ECO:0000256" key="1">
    <source>
        <dbReference type="SAM" id="Phobius"/>
    </source>
</evidence>
<keyword evidence="2" id="KW-1185">Reference proteome</keyword>
<organism evidence="2 3">
    <name type="scientific">Cicer arietinum</name>
    <name type="common">Chickpea</name>
    <name type="synonym">Garbanzo</name>
    <dbReference type="NCBI Taxonomy" id="3827"/>
    <lineage>
        <taxon>Eukaryota</taxon>
        <taxon>Viridiplantae</taxon>
        <taxon>Streptophyta</taxon>
        <taxon>Embryophyta</taxon>
        <taxon>Tracheophyta</taxon>
        <taxon>Spermatophyta</taxon>
        <taxon>Magnoliopsida</taxon>
        <taxon>eudicotyledons</taxon>
        <taxon>Gunneridae</taxon>
        <taxon>Pentapetalae</taxon>
        <taxon>rosids</taxon>
        <taxon>fabids</taxon>
        <taxon>Fabales</taxon>
        <taxon>Fabaceae</taxon>
        <taxon>Papilionoideae</taxon>
        <taxon>50 kb inversion clade</taxon>
        <taxon>NPAAA clade</taxon>
        <taxon>Hologalegina</taxon>
        <taxon>IRL clade</taxon>
        <taxon>Cicereae</taxon>
        <taxon>Cicer</taxon>
    </lineage>
</organism>
<evidence type="ECO:0000313" key="2">
    <source>
        <dbReference type="Proteomes" id="UP000087171"/>
    </source>
</evidence>
<reference evidence="2" key="1">
    <citation type="journal article" date="2013" name="Nat. Biotechnol.">
        <title>Draft genome sequence of chickpea (Cicer arietinum) provides a resource for trait improvement.</title>
        <authorList>
            <person name="Varshney R.K."/>
            <person name="Song C."/>
            <person name="Saxena R.K."/>
            <person name="Azam S."/>
            <person name="Yu S."/>
            <person name="Sharpe A.G."/>
            <person name="Cannon S."/>
            <person name="Baek J."/>
            <person name="Rosen B.D."/>
            <person name="Tar'an B."/>
            <person name="Millan T."/>
            <person name="Zhang X."/>
            <person name="Ramsay L.D."/>
            <person name="Iwata A."/>
            <person name="Wang Y."/>
            <person name="Nelson W."/>
            <person name="Farmer A.D."/>
            <person name="Gaur P.M."/>
            <person name="Soderlund C."/>
            <person name="Penmetsa R.V."/>
            <person name="Xu C."/>
            <person name="Bharti A.K."/>
            <person name="He W."/>
            <person name="Winter P."/>
            <person name="Zhao S."/>
            <person name="Hane J.K."/>
            <person name="Carrasquilla-Garcia N."/>
            <person name="Condie J.A."/>
            <person name="Upadhyaya H.D."/>
            <person name="Luo M.C."/>
            <person name="Thudi M."/>
            <person name="Gowda C.L."/>
            <person name="Singh N.P."/>
            <person name="Lichtenzveig J."/>
            <person name="Gali K.K."/>
            <person name="Rubio J."/>
            <person name="Nadarajan N."/>
            <person name="Dolezel J."/>
            <person name="Bansal K.C."/>
            <person name="Xu X."/>
            <person name="Edwards D."/>
            <person name="Zhang G."/>
            <person name="Kahl G."/>
            <person name="Gil J."/>
            <person name="Singh K.B."/>
            <person name="Datta S.K."/>
            <person name="Jackson S.A."/>
            <person name="Wang J."/>
            <person name="Cook D.R."/>
        </authorList>
    </citation>
    <scope>NUCLEOTIDE SEQUENCE [LARGE SCALE GENOMIC DNA]</scope>
    <source>
        <strain evidence="2">cv. CDC Frontier</strain>
    </source>
</reference>
<dbReference type="RefSeq" id="XP_027189961.1">
    <property type="nucleotide sequence ID" value="XM_027334160.1"/>
</dbReference>
<keyword evidence="1" id="KW-0812">Transmembrane</keyword>
<keyword evidence="1" id="KW-1133">Transmembrane helix</keyword>
<reference evidence="3" key="2">
    <citation type="submission" date="2025-08" db="UniProtKB">
        <authorList>
            <consortium name="RefSeq"/>
        </authorList>
    </citation>
    <scope>IDENTIFICATION</scope>
    <source>
        <tissue evidence="3">Etiolated seedlings</tissue>
    </source>
</reference>
<proteinExistence type="predicted"/>
<accession>A0A3Q7XZG5</accession>